<dbReference type="EMBL" id="QNGE01001892">
    <property type="protein sequence ID" value="KAA3676620.1"/>
    <property type="molecule type" value="Genomic_DNA"/>
</dbReference>
<name>A0A5J4NN14_9TREM</name>
<dbReference type="Proteomes" id="UP000324629">
    <property type="component" value="Unassembled WGS sequence"/>
</dbReference>
<keyword evidence="2" id="KW-1185">Reference proteome</keyword>
<protein>
    <submittedName>
        <fullName evidence="1">Uncharacterized protein</fullName>
    </submittedName>
</protein>
<gene>
    <name evidence="1" type="ORF">DEA37_0006788</name>
</gene>
<evidence type="ECO:0000313" key="1">
    <source>
        <dbReference type="EMBL" id="KAA3676620.1"/>
    </source>
</evidence>
<dbReference type="AlphaFoldDB" id="A0A5J4NN14"/>
<accession>A0A5J4NN14</accession>
<sequence>MRQLVLSITLLPVSYIRYGLKRTKLPTVLCSVYINHFCEALPTVFHLSCEFSRNLAAHLSWNKSILCYCFSSQFSFVH</sequence>
<reference evidence="1 2" key="1">
    <citation type="journal article" date="2019" name="Gigascience">
        <title>Whole-genome sequence of the oriental lung fluke Paragonimus westermani.</title>
        <authorList>
            <person name="Oey H."/>
            <person name="Zakrzewski M."/>
            <person name="Narain K."/>
            <person name="Devi K.R."/>
            <person name="Agatsuma T."/>
            <person name="Nawaratna S."/>
            <person name="Gobert G.N."/>
            <person name="Jones M.K."/>
            <person name="Ragan M.A."/>
            <person name="McManus D.P."/>
            <person name="Krause L."/>
        </authorList>
    </citation>
    <scope>NUCLEOTIDE SEQUENCE [LARGE SCALE GENOMIC DNA]</scope>
    <source>
        <strain evidence="1 2">IND2009</strain>
    </source>
</reference>
<organism evidence="1 2">
    <name type="scientific">Paragonimus westermani</name>
    <dbReference type="NCBI Taxonomy" id="34504"/>
    <lineage>
        <taxon>Eukaryota</taxon>
        <taxon>Metazoa</taxon>
        <taxon>Spiralia</taxon>
        <taxon>Lophotrochozoa</taxon>
        <taxon>Platyhelminthes</taxon>
        <taxon>Trematoda</taxon>
        <taxon>Digenea</taxon>
        <taxon>Plagiorchiida</taxon>
        <taxon>Troglotremata</taxon>
        <taxon>Troglotrematidae</taxon>
        <taxon>Paragonimus</taxon>
    </lineage>
</organism>
<evidence type="ECO:0000313" key="2">
    <source>
        <dbReference type="Proteomes" id="UP000324629"/>
    </source>
</evidence>
<comment type="caution">
    <text evidence="1">The sequence shown here is derived from an EMBL/GenBank/DDBJ whole genome shotgun (WGS) entry which is preliminary data.</text>
</comment>
<proteinExistence type="predicted"/>